<dbReference type="PANTHER" id="PTHR23504:SF1">
    <property type="entry name" value="GH21943P-RELATED"/>
    <property type="match status" value="1"/>
</dbReference>
<evidence type="ECO:0000256" key="5">
    <source>
        <dbReference type="ARBA" id="ARBA00023136"/>
    </source>
</evidence>
<sequence>MMWAAGVLAAMSSITYPSISAFVSILSDKDKQGTVQGVVTGIRGLCQGFGPALFGFIFYLFDVDLNVDGEAPGGHAVQFPVVRIRPAQPQEKILTPTRNDTLWVAERPAFTWQLIPGPPFLAGALLVAERPAFTWQLIPGPPFLAGALLVLLALMFNSALPTSPGPSKYFRR</sequence>
<dbReference type="OrthoDB" id="419616at2759"/>
<comment type="subcellular location">
    <subcellularLocation>
        <location evidence="1">Membrane</location>
        <topology evidence="1">Multi-pass membrane protein</topology>
    </subcellularLocation>
</comment>
<evidence type="ECO:0000256" key="6">
    <source>
        <dbReference type="SAM" id="Phobius"/>
    </source>
</evidence>
<evidence type="ECO:0000256" key="1">
    <source>
        <dbReference type="ARBA" id="ARBA00004141"/>
    </source>
</evidence>
<dbReference type="EMBL" id="JOJR01009089">
    <property type="protein sequence ID" value="RCN26229.1"/>
    <property type="molecule type" value="Genomic_DNA"/>
</dbReference>
<feature type="transmembrane region" description="Helical" evidence="6">
    <location>
        <begin position="143"/>
        <end position="162"/>
    </location>
</feature>
<evidence type="ECO:0000256" key="4">
    <source>
        <dbReference type="ARBA" id="ARBA00022989"/>
    </source>
</evidence>
<dbReference type="InterPro" id="IPR036259">
    <property type="entry name" value="MFS_trans_sf"/>
</dbReference>
<comment type="caution">
    <text evidence="7">The sequence shown here is derived from an EMBL/GenBank/DDBJ whole genome shotgun (WGS) entry which is preliminary data.</text>
</comment>
<accession>A0A368F5E5</accession>
<evidence type="ECO:0008006" key="9">
    <source>
        <dbReference type="Google" id="ProtNLM"/>
    </source>
</evidence>
<gene>
    <name evidence="7" type="ORF">ANCCAN_28051</name>
</gene>
<evidence type="ECO:0000256" key="3">
    <source>
        <dbReference type="ARBA" id="ARBA00022692"/>
    </source>
</evidence>
<proteinExistence type="predicted"/>
<dbReference type="PANTHER" id="PTHR23504">
    <property type="entry name" value="MAJOR FACILITATOR SUPERFAMILY DOMAIN-CONTAINING PROTEIN 10"/>
    <property type="match status" value="1"/>
</dbReference>
<keyword evidence="3 6" id="KW-0812">Transmembrane</keyword>
<protein>
    <recommendedName>
        <fullName evidence="9">Major facilitator superfamily (MFS) profile domain-containing protein</fullName>
    </recommendedName>
</protein>
<dbReference type="AlphaFoldDB" id="A0A368F5E5"/>
<dbReference type="Gene3D" id="1.20.1250.20">
    <property type="entry name" value="MFS general substrate transporter like domains"/>
    <property type="match status" value="1"/>
</dbReference>
<dbReference type="GO" id="GO:0016020">
    <property type="term" value="C:membrane"/>
    <property type="evidence" value="ECO:0007669"/>
    <property type="project" value="UniProtKB-SubCell"/>
</dbReference>
<evidence type="ECO:0000256" key="2">
    <source>
        <dbReference type="ARBA" id="ARBA00022448"/>
    </source>
</evidence>
<name>A0A368F5E5_ANCCA</name>
<dbReference type="Proteomes" id="UP000252519">
    <property type="component" value="Unassembled WGS sequence"/>
</dbReference>
<keyword evidence="4 6" id="KW-1133">Transmembrane helix</keyword>
<evidence type="ECO:0000313" key="7">
    <source>
        <dbReference type="EMBL" id="RCN26229.1"/>
    </source>
</evidence>
<keyword evidence="2" id="KW-0813">Transport</keyword>
<reference evidence="7 8" key="1">
    <citation type="submission" date="2014-10" db="EMBL/GenBank/DDBJ databases">
        <title>Draft genome of the hookworm Ancylostoma caninum.</title>
        <authorList>
            <person name="Mitreva M."/>
        </authorList>
    </citation>
    <scope>NUCLEOTIDE SEQUENCE [LARGE SCALE GENOMIC DNA]</scope>
    <source>
        <strain evidence="7 8">Baltimore</strain>
    </source>
</reference>
<dbReference type="SUPFAM" id="SSF103473">
    <property type="entry name" value="MFS general substrate transporter"/>
    <property type="match status" value="1"/>
</dbReference>
<keyword evidence="5 6" id="KW-0472">Membrane</keyword>
<keyword evidence="8" id="KW-1185">Reference proteome</keyword>
<evidence type="ECO:0000313" key="8">
    <source>
        <dbReference type="Proteomes" id="UP000252519"/>
    </source>
</evidence>
<organism evidence="7 8">
    <name type="scientific">Ancylostoma caninum</name>
    <name type="common">Dog hookworm</name>
    <dbReference type="NCBI Taxonomy" id="29170"/>
    <lineage>
        <taxon>Eukaryota</taxon>
        <taxon>Metazoa</taxon>
        <taxon>Ecdysozoa</taxon>
        <taxon>Nematoda</taxon>
        <taxon>Chromadorea</taxon>
        <taxon>Rhabditida</taxon>
        <taxon>Rhabditina</taxon>
        <taxon>Rhabditomorpha</taxon>
        <taxon>Strongyloidea</taxon>
        <taxon>Ancylostomatidae</taxon>
        <taxon>Ancylostomatinae</taxon>
        <taxon>Ancylostoma</taxon>
    </lineage>
</organism>